<gene>
    <name evidence="6" type="ORF">SAMN05421544_10765</name>
</gene>
<dbReference type="GO" id="GO:0016301">
    <property type="term" value="F:kinase activity"/>
    <property type="evidence" value="ECO:0007669"/>
    <property type="project" value="UniProtKB-KW"/>
</dbReference>
<dbReference type="GO" id="GO:0006355">
    <property type="term" value="P:regulation of DNA-templated transcription"/>
    <property type="evidence" value="ECO:0007669"/>
    <property type="project" value="InterPro"/>
</dbReference>
<evidence type="ECO:0000256" key="2">
    <source>
        <dbReference type="ARBA" id="ARBA00023125"/>
    </source>
</evidence>
<name>A0A1G7C7R2_9FLAO</name>
<dbReference type="PRINTS" id="PR00034">
    <property type="entry name" value="HTHCRP"/>
</dbReference>
<dbReference type="PROSITE" id="PS50042">
    <property type="entry name" value="CNMP_BINDING_3"/>
    <property type="match status" value="1"/>
</dbReference>
<dbReference type="Proteomes" id="UP000198517">
    <property type="component" value="Unassembled WGS sequence"/>
</dbReference>
<dbReference type="CDD" id="cd00038">
    <property type="entry name" value="CAP_ED"/>
    <property type="match status" value="1"/>
</dbReference>
<keyword evidence="7" id="KW-1185">Reference proteome</keyword>
<evidence type="ECO:0000313" key="7">
    <source>
        <dbReference type="Proteomes" id="UP000198517"/>
    </source>
</evidence>
<dbReference type="InterPro" id="IPR018490">
    <property type="entry name" value="cNMP-bd_dom_sf"/>
</dbReference>
<keyword evidence="1" id="KW-0805">Transcription regulation</keyword>
<proteinExistence type="predicted"/>
<dbReference type="InterPro" id="IPR036390">
    <property type="entry name" value="WH_DNA-bd_sf"/>
</dbReference>
<dbReference type="EMBL" id="FNAS01000007">
    <property type="protein sequence ID" value="SDE34780.1"/>
    <property type="molecule type" value="Genomic_DNA"/>
</dbReference>
<dbReference type="SMART" id="SM00100">
    <property type="entry name" value="cNMP"/>
    <property type="match status" value="1"/>
</dbReference>
<feature type="domain" description="HTH crp-type" evidence="5">
    <location>
        <begin position="134"/>
        <end position="197"/>
    </location>
</feature>
<dbReference type="InterPro" id="IPR012318">
    <property type="entry name" value="HTH_CRP"/>
</dbReference>
<evidence type="ECO:0000259" key="4">
    <source>
        <dbReference type="PROSITE" id="PS50042"/>
    </source>
</evidence>
<evidence type="ECO:0000259" key="5">
    <source>
        <dbReference type="PROSITE" id="PS51063"/>
    </source>
</evidence>
<dbReference type="SUPFAM" id="SSF51206">
    <property type="entry name" value="cAMP-binding domain-like"/>
    <property type="match status" value="1"/>
</dbReference>
<dbReference type="PROSITE" id="PS51063">
    <property type="entry name" value="HTH_CRP_2"/>
    <property type="match status" value="1"/>
</dbReference>
<accession>A0A1G7C7R2</accession>
<protein>
    <submittedName>
        <fullName evidence="6">cAMP-binding domain of CRP or a regulatory subunit of cAMP-dependent protein kinases</fullName>
    </submittedName>
</protein>
<sequence length="197" mass="23072">MILNIDDYFLEKTQPIIKEYSKGDVIINEGVISDYFFYLKYGKLAVYNYTDEGKEFLQHKVDAEAFFGEPAVLLEKPFPGSVKVTSDKAEIIKIKRIKFMDFLVTHPEQCLEFTKRIATKAIAKSNTLKNIMFQNPEERILRLFENYKKGNTKEMKINITRNEISQMLGLRIETVIRTIKKMEHRGILKIKNGKVFY</sequence>
<keyword evidence="2" id="KW-0238">DNA-binding</keyword>
<dbReference type="STRING" id="1071918.SAMN05421544_10765"/>
<keyword evidence="6" id="KW-0418">Kinase</keyword>
<evidence type="ECO:0000313" key="6">
    <source>
        <dbReference type="EMBL" id="SDE34780.1"/>
    </source>
</evidence>
<dbReference type="InterPro" id="IPR014710">
    <property type="entry name" value="RmlC-like_jellyroll"/>
</dbReference>
<evidence type="ECO:0000256" key="3">
    <source>
        <dbReference type="ARBA" id="ARBA00023163"/>
    </source>
</evidence>
<dbReference type="OrthoDB" id="667966at2"/>
<evidence type="ECO:0000256" key="1">
    <source>
        <dbReference type="ARBA" id="ARBA00023015"/>
    </source>
</evidence>
<dbReference type="RefSeq" id="WP_092736456.1">
    <property type="nucleotide sequence ID" value="NZ_FNAS01000007.1"/>
</dbReference>
<keyword evidence="3" id="KW-0804">Transcription</keyword>
<dbReference type="AlphaFoldDB" id="A0A1G7C7R2"/>
<dbReference type="Pfam" id="PF13545">
    <property type="entry name" value="HTH_Crp_2"/>
    <property type="match status" value="1"/>
</dbReference>
<dbReference type="GO" id="GO:0003677">
    <property type="term" value="F:DNA binding"/>
    <property type="evidence" value="ECO:0007669"/>
    <property type="project" value="UniProtKB-KW"/>
</dbReference>
<dbReference type="Pfam" id="PF00027">
    <property type="entry name" value="cNMP_binding"/>
    <property type="match status" value="1"/>
</dbReference>
<dbReference type="InterPro" id="IPR000595">
    <property type="entry name" value="cNMP-bd_dom"/>
</dbReference>
<feature type="domain" description="Cyclic nucleotide-binding" evidence="4">
    <location>
        <begin position="18"/>
        <end position="103"/>
    </location>
</feature>
<dbReference type="SMART" id="SM00419">
    <property type="entry name" value="HTH_CRP"/>
    <property type="match status" value="1"/>
</dbReference>
<organism evidence="6 7">
    <name type="scientific">Riemerella columbipharyngis</name>
    <dbReference type="NCBI Taxonomy" id="1071918"/>
    <lineage>
        <taxon>Bacteria</taxon>
        <taxon>Pseudomonadati</taxon>
        <taxon>Bacteroidota</taxon>
        <taxon>Flavobacteriia</taxon>
        <taxon>Flavobacteriales</taxon>
        <taxon>Weeksellaceae</taxon>
        <taxon>Riemerella</taxon>
    </lineage>
</organism>
<reference evidence="6 7" key="1">
    <citation type="submission" date="2016-10" db="EMBL/GenBank/DDBJ databases">
        <authorList>
            <person name="de Groot N.N."/>
        </authorList>
    </citation>
    <scope>NUCLEOTIDE SEQUENCE [LARGE SCALE GENOMIC DNA]</scope>
    <source>
        <strain evidence="6 7">DSM 24015</strain>
    </source>
</reference>
<dbReference type="Gene3D" id="2.60.120.10">
    <property type="entry name" value="Jelly Rolls"/>
    <property type="match status" value="1"/>
</dbReference>
<dbReference type="SUPFAM" id="SSF46785">
    <property type="entry name" value="Winged helix' DNA-binding domain"/>
    <property type="match status" value="1"/>
</dbReference>
<keyword evidence="6" id="KW-0808">Transferase</keyword>